<gene>
    <name evidence="3" type="ORF">GA0070608_3562</name>
    <name evidence="4" type="ORF">OIE14_21125</name>
</gene>
<dbReference type="RefSeq" id="WP_091629392.1">
    <property type="nucleotide sequence ID" value="NZ_CP109071.1"/>
</dbReference>
<evidence type="ECO:0000313" key="3">
    <source>
        <dbReference type="EMBL" id="SCL67669.1"/>
    </source>
</evidence>
<dbReference type="AlphaFoldDB" id="A0A1C6VMU8"/>
<protein>
    <submittedName>
        <fullName evidence="3">Uncharacterized protein</fullName>
    </submittedName>
</protein>
<name>A0A1C6VMU8_9ACTN</name>
<dbReference type="PROSITE" id="PS51257">
    <property type="entry name" value="PROKAR_LIPOPROTEIN"/>
    <property type="match status" value="1"/>
</dbReference>
<evidence type="ECO:0000313" key="4">
    <source>
        <dbReference type="EMBL" id="WSA30667.1"/>
    </source>
</evidence>
<feature type="chain" id="PRO_5038903256" evidence="2">
    <location>
        <begin position="24"/>
        <end position="144"/>
    </location>
</feature>
<feature type="region of interest" description="Disordered" evidence="1">
    <location>
        <begin position="33"/>
        <end position="57"/>
    </location>
</feature>
<dbReference type="Proteomes" id="UP000199343">
    <property type="component" value="Unassembled WGS sequence"/>
</dbReference>
<reference evidence="4 6" key="2">
    <citation type="submission" date="2022-10" db="EMBL/GenBank/DDBJ databases">
        <title>The complete genomes of actinobacterial strains from the NBC collection.</title>
        <authorList>
            <person name="Joergensen T.S."/>
            <person name="Alvarez Arevalo M."/>
            <person name="Sterndorff E.B."/>
            <person name="Faurdal D."/>
            <person name="Vuksanovic O."/>
            <person name="Mourched A.-S."/>
            <person name="Charusanti P."/>
            <person name="Shaw S."/>
            <person name="Blin K."/>
            <person name="Weber T."/>
        </authorList>
    </citation>
    <scope>NUCLEOTIDE SEQUENCE [LARGE SCALE GENOMIC DNA]</scope>
    <source>
        <strain evidence="4 6">NBC 01809</strain>
    </source>
</reference>
<reference evidence="3 5" key="1">
    <citation type="submission" date="2016-06" db="EMBL/GenBank/DDBJ databases">
        <authorList>
            <person name="Kjaerup R.B."/>
            <person name="Dalgaard T.S."/>
            <person name="Juul-Madsen H.R."/>
        </authorList>
    </citation>
    <scope>NUCLEOTIDE SEQUENCE [LARGE SCALE GENOMIC DNA]</scope>
    <source>
        <strain evidence="3 5">DSM 43363</strain>
    </source>
</reference>
<keyword evidence="2" id="KW-0732">Signal</keyword>
<feature type="signal peptide" evidence="2">
    <location>
        <begin position="1"/>
        <end position="23"/>
    </location>
</feature>
<evidence type="ECO:0000313" key="6">
    <source>
        <dbReference type="Proteomes" id="UP001334804"/>
    </source>
</evidence>
<keyword evidence="6" id="KW-1185">Reference proteome</keyword>
<dbReference type="Proteomes" id="UP001334804">
    <property type="component" value="Chromosome"/>
</dbReference>
<evidence type="ECO:0000256" key="2">
    <source>
        <dbReference type="SAM" id="SignalP"/>
    </source>
</evidence>
<dbReference type="EMBL" id="CP109071">
    <property type="protein sequence ID" value="WSA30667.1"/>
    <property type="molecule type" value="Genomic_DNA"/>
</dbReference>
<proteinExistence type="predicted"/>
<evidence type="ECO:0000313" key="5">
    <source>
        <dbReference type="Proteomes" id="UP000199343"/>
    </source>
</evidence>
<evidence type="ECO:0000256" key="1">
    <source>
        <dbReference type="SAM" id="MobiDB-lite"/>
    </source>
</evidence>
<organism evidence="3 5">
    <name type="scientific">Micromonospora peucetia</name>
    <dbReference type="NCBI Taxonomy" id="47871"/>
    <lineage>
        <taxon>Bacteria</taxon>
        <taxon>Bacillati</taxon>
        <taxon>Actinomycetota</taxon>
        <taxon>Actinomycetes</taxon>
        <taxon>Micromonosporales</taxon>
        <taxon>Micromonosporaceae</taxon>
        <taxon>Micromonospora</taxon>
    </lineage>
</organism>
<dbReference type="EMBL" id="FMIC01000002">
    <property type="protein sequence ID" value="SCL67669.1"/>
    <property type="molecule type" value="Genomic_DNA"/>
</dbReference>
<accession>A0A1C6VMU8</accession>
<sequence>MRINARRLRSSHIPLSTTFTALALVVAGCAVGNEPTRGHTGRPPADSDISDGEPRNFISESEPARTAYCADEQRRVLPESDCDGDDDHNRYIYIGRYGSGYRPGSRLPATAGEQKIAAMDQAARIRAGIPARGGFGTTSGSVAG</sequence>